<proteinExistence type="predicted"/>
<gene>
    <name evidence="2" type="ORF">E2F43_16215</name>
</gene>
<dbReference type="Proteomes" id="UP000295554">
    <property type="component" value="Unassembled WGS sequence"/>
</dbReference>
<evidence type="ECO:0000313" key="2">
    <source>
        <dbReference type="EMBL" id="TDG11910.1"/>
    </source>
</evidence>
<evidence type="ECO:0000313" key="3">
    <source>
        <dbReference type="Proteomes" id="UP000295554"/>
    </source>
</evidence>
<protein>
    <submittedName>
        <fullName evidence="2">Uncharacterized protein</fullName>
    </submittedName>
</protein>
<feature type="chain" id="PRO_5020976548" evidence="1">
    <location>
        <begin position="23"/>
        <end position="215"/>
    </location>
</feature>
<organism evidence="2 3">
    <name type="scientific">Seongchinamella unica</name>
    <dbReference type="NCBI Taxonomy" id="2547392"/>
    <lineage>
        <taxon>Bacteria</taxon>
        <taxon>Pseudomonadati</taxon>
        <taxon>Pseudomonadota</taxon>
        <taxon>Gammaproteobacteria</taxon>
        <taxon>Cellvibrionales</taxon>
        <taxon>Halieaceae</taxon>
        <taxon>Seongchinamella</taxon>
    </lineage>
</organism>
<keyword evidence="3" id="KW-1185">Reference proteome</keyword>
<dbReference type="OrthoDB" id="1491713at2"/>
<feature type="signal peptide" evidence="1">
    <location>
        <begin position="1"/>
        <end position="22"/>
    </location>
</feature>
<name>A0A4R5LNR2_9GAMM</name>
<dbReference type="EMBL" id="SMSE01000004">
    <property type="protein sequence ID" value="TDG11910.1"/>
    <property type="molecule type" value="Genomic_DNA"/>
</dbReference>
<keyword evidence="1" id="KW-0732">Signal</keyword>
<reference evidence="2 3" key="1">
    <citation type="submission" date="2019-03" db="EMBL/GenBank/DDBJ databases">
        <title>Seongchinamella monodicae gen. nov., sp. nov., a novel member of the Gammaproteobacteria isolated from a tidal mudflat of beach.</title>
        <authorList>
            <person name="Yang H.G."/>
            <person name="Kang J.W."/>
            <person name="Lee S.D."/>
        </authorList>
    </citation>
    <scope>NUCLEOTIDE SEQUENCE [LARGE SCALE GENOMIC DNA]</scope>
    <source>
        <strain evidence="2 3">GH4-78</strain>
    </source>
</reference>
<comment type="caution">
    <text evidence="2">The sequence shown here is derived from an EMBL/GenBank/DDBJ whole genome shotgun (WGS) entry which is preliminary data.</text>
</comment>
<dbReference type="AlphaFoldDB" id="A0A4R5LNR2"/>
<evidence type="ECO:0000256" key="1">
    <source>
        <dbReference type="SAM" id="SignalP"/>
    </source>
</evidence>
<sequence length="215" mass="24036">MRSVSLLLLVGLLAVDANGMNAVGSAYSVEDGELRYREIHRCSSEGDRCTVEYENPEGELFARKVVDYQDSLQAPSLEMRDLRHGETLTVAGGNEAGVVIDAGFDHYVRLRWEQLVSGETVRFAFLVVGRQQPLDMVASKAAAESCAQGRMCFRVALDNWLLSRLVAPIWLEYDAQSRRLLQFRGVSNIRDAQGRSQQVRIDYRYPESSPEGSTS</sequence>
<dbReference type="RefSeq" id="WP_133214611.1">
    <property type="nucleotide sequence ID" value="NZ_SMSE01000004.1"/>
</dbReference>
<accession>A0A4R5LNR2</accession>